<dbReference type="InterPro" id="IPR015942">
    <property type="entry name" value="Asp/Glu/hydantoin_racemase"/>
</dbReference>
<dbReference type="InterPro" id="IPR001920">
    <property type="entry name" value="Asp/Glu_race"/>
</dbReference>
<evidence type="ECO:0000256" key="1">
    <source>
        <dbReference type="ARBA" id="ARBA00007847"/>
    </source>
</evidence>
<protein>
    <submittedName>
        <fullName evidence="3">Aspartate/glutamate racemase family protein</fullName>
    </submittedName>
</protein>
<dbReference type="SUPFAM" id="SSF53681">
    <property type="entry name" value="Aspartate/glutamate racemase"/>
    <property type="match status" value="2"/>
</dbReference>
<organism evidence="3">
    <name type="scientific">Lyngbya confervoides BDU141951</name>
    <dbReference type="NCBI Taxonomy" id="1574623"/>
    <lineage>
        <taxon>Bacteria</taxon>
        <taxon>Bacillati</taxon>
        <taxon>Cyanobacteriota</taxon>
        <taxon>Cyanophyceae</taxon>
        <taxon>Oscillatoriophycideae</taxon>
        <taxon>Oscillatoriales</taxon>
        <taxon>Microcoleaceae</taxon>
        <taxon>Lyngbya</taxon>
    </lineage>
</organism>
<accession>A0A0C1UVZ6</accession>
<dbReference type="EMBL" id="JTHE02000003">
    <property type="protein sequence ID" value="NEV69140.1"/>
    <property type="molecule type" value="Genomic_DNA"/>
</dbReference>
<dbReference type="Gene3D" id="3.40.50.1860">
    <property type="match status" value="2"/>
</dbReference>
<reference evidence="3" key="3">
    <citation type="submission" date="2020-02" db="EMBL/GenBank/DDBJ databases">
        <authorList>
            <person name="Sarangi A.N."/>
            <person name="Ghosh S."/>
            <person name="Mukherjee M."/>
            <person name="Tripathy S."/>
        </authorList>
    </citation>
    <scope>NUCLEOTIDE SEQUENCE</scope>
    <source>
        <strain evidence="3">BDU141951</strain>
    </source>
</reference>
<proteinExistence type="inferred from homology"/>
<dbReference type="NCBIfam" id="TIGR00035">
    <property type="entry name" value="asp_race"/>
    <property type="match status" value="1"/>
</dbReference>
<sequence>MKTIGLLGGMSWESTVTYYQLINEGVKARLGGLHSAKIVLHSVDFHEIEGLQRQGDWEAAGAVLAQAGRSLQLAGAEFLVICTNTMHKVVPAIAAAIDIPILHIADATAAAITAQGIQTVGLLGTQFTMEQTFYKHRLIERHGLTVLVPEASDRAVIHRIIYDELCQGMIERTSRDAYLAFIDKLQQQGAQAIIAGCTEITLLINAADLSIPLFDTTALHAAAAVEYALADAPLTSDSSGL</sequence>
<evidence type="ECO:0000313" key="3">
    <source>
        <dbReference type="EMBL" id="NEV69140.1"/>
    </source>
</evidence>
<gene>
    <name evidence="3" type="ORF">QQ91_018730</name>
</gene>
<comment type="caution">
    <text evidence="3">The sequence shown here is derived from an EMBL/GenBank/DDBJ whole genome shotgun (WGS) entry which is preliminary data.</text>
</comment>
<dbReference type="PANTHER" id="PTHR21198">
    <property type="entry name" value="GLUTAMATE RACEMASE"/>
    <property type="match status" value="1"/>
</dbReference>
<dbReference type="InterPro" id="IPR004380">
    <property type="entry name" value="Asp_race"/>
</dbReference>
<name>A0A0C1UVZ6_9CYAN</name>
<comment type="similarity">
    <text evidence="1">Belongs to the aspartate/glutamate racemases family.</text>
</comment>
<dbReference type="AlphaFoldDB" id="A0A0C1UVZ6"/>
<keyword evidence="2" id="KW-0413">Isomerase</keyword>
<evidence type="ECO:0000256" key="2">
    <source>
        <dbReference type="ARBA" id="ARBA00023235"/>
    </source>
</evidence>
<dbReference type="Pfam" id="PF01177">
    <property type="entry name" value="Asp_Glu_race"/>
    <property type="match status" value="1"/>
</dbReference>
<reference evidence="3" key="1">
    <citation type="submission" date="2014-11" db="EMBL/GenBank/DDBJ databases">
        <authorList>
            <person name="Malar M.C."/>
            <person name="Sen D."/>
            <person name="Tripathy S."/>
        </authorList>
    </citation>
    <scope>NUCLEOTIDE SEQUENCE</scope>
    <source>
        <strain evidence="3">BDU141951</strain>
    </source>
</reference>
<dbReference type="GO" id="GO:0047661">
    <property type="term" value="F:amino-acid racemase activity"/>
    <property type="evidence" value="ECO:0007669"/>
    <property type="project" value="InterPro"/>
</dbReference>
<dbReference type="PANTHER" id="PTHR21198:SF7">
    <property type="entry name" value="ASPARTATE-GLUTAMATE RACEMASE FAMILY"/>
    <property type="match status" value="1"/>
</dbReference>
<reference evidence="3" key="2">
    <citation type="journal article" date="2015" name="Genome Announc.">
        <title>Draft Genome Sequence of Filamentous Marine Cyanobacterium Lyngbya confervoides Strain BDU141951.</title>
        <authorList>
            <person name="Chandrababunaidu M.M."/>
            <person name="Sen D."/>
            <person name="Tripathy S."/>
        </authorList>
    </citation>
    <scope>NUCLEOTIDE SEQUENCE</scope>
    <source>
        <strain evidence="3">BDU141951</strain>
    </source>
</reference>